<name>G4TTG7_SERID</name>
<dbReference type="AlphaFoldDB" id="G4TTG7"/>
<gene>
    <name evidence="1" type="ORF">PIIN_08562</name>
</gene>
<sequence length="431" mass="48488">MDNVPDDILILVFEKFTSFFELDQSPTLLLPICRRWRNLILATPSLWASVKLRVTSMKDAKRVLAKAGQGHGLEAYLRRSDPQLSTSQRMGDSFGVGLHIHLIWTSATKGLTDEEHLHTCNVSPLSPFACPSSICQLIPERQRLFIRLVEIVAGKYRPGFEGKASRLARWESLRIAAGGIFSQIWPPSELHLFPQTTLADRVVIPRLERLCMVLSSGLEFKAPSLRHLELRGAWIPSTANLEGVETLLIVATTSRYSLEFPSLINVTTLKIQGDSVLVKAITREIRNPNFDQHAFLPRLRHLVFLSAPPNDTLVALRHIFDDRRTLETMSVTVDIEIDTQFFDALTARLLDGTCPRIQTLVLMSWRIVKAKEVDGRVDWDGIRQWTLPSTFYLDKLGKALDAAVAKGIVLKLPEDPYIQRAVEAAKEGAKQ</sequence>
<dbReference type="InParanoid" id="G4TTG7"/>
<reference evidence="1 2" key="1">
    <citation type="journal article" date="2011" name="PLoS Pathog.">
        <title>Endophytic Life Strategies Decoded by Genome and Transcriptome Analyses of the Mutualistic Root Symbiont Piriformospora indica.</title>
        <authorList>
            <person name="Zuccaro A."/>
            <person name="Lahrmann U."/>
            <person name="Guldener U."/>
            <person name="Langen G."/>
            <person name="Pfiffi S."/>
            <person name="Biedenkopf D."/>
            <person name="Wong P."/>
            <person name="Samans B."/>
            <person name="Grimm C."/>
            <person name="Basiewicz M."/>
            <person name="Murat C."/>
            <person name="Martin F."/>
            <person name="Kogel K.H."/>
        </authorList>
    </citation>
    <scope>NUCLEOTIDE SEQUENCE [LARGE SCALE GENOMIC DNA]</scope>
    <source>
        <strain evidence="1 2">DSM 11827</strain>
    </source>
</reference>
<dbReference type="EMBL" id="CAFZ01000333">
    <property type="protein sequence ID" value="CCA74610.1"/>
    <property type="molecule type" value="Genomic_DNA"/>
</dbReference>
<evidence type="ECO:0000313" key="2">
    <source>
        <dbReference type="Proteomes" id="UP000007148"/>
    </source>
</evidence>
<evidence type="ECO:0000313" key="1">
    <source>
        <dbReference type="EMBL" id="CCA74610.1"/>
    </source>
</evidence>
<dbReference type="HOGENOM" id="CLU_636334_0_0_1"/>
<proteinExistence type="predicted"/>
<dbReference type="Proteomes" id="UP000007148">
    <property type="component" value="Unassembled WGS sequence"/>
</dbReference>
<keyword evidence="2" id="KW-1185">Reference proteome</keyword>
<dbReference type="OrthoDB" id="2269034at2759"/>
<accession>G4TTG7</accession>
<organism evidence="1 2">
    <name type="scientific">Serendipita indica (strain DSM 11827)</name>
    <name type="common">Root endophyte fungus</name>
    <name type="synonym">Piriformospora indica</name>
    <dbReference type="NCBI Taxonomy" id="1109443"/>
    <lineage>
        <taxon>Eukaryota</taxon>
        <taxon>Fungi</taxon>
        <taxon>Dikarya</taxon>
        <taxon>Basidiomycota</taxon>
        <taxon>Agaricomycotina</taxon>
        <taxon>Agaricomycetes</taxon>
        <taxon>Sebacinales</taxon>
        <taxon>Serendipitaceae</taxon>
        <taxon>Serendipita</taxon>
    </lineage>
</organism>
<protein>
    <submittedName>
        <fullName evidence="1">Uncharacterized protein</fullName>
    </submittedName>
</protein>
<comment type="caution">
    <text evidence="1">The sequence shown here is derived from an EMBL/GenBank/DDBJ whole genome shotgun (WGS) entry which is preliminary data.</text>
</comment>